<dbReference type="Pfam" id="PF04909">
    <property type="entry name" value="Amidohydro_2"/>
    <property type="match status" value="1"/>
</dbReference>
<evidence type="ECO:0000259" key="3">
    <source>
        <dbReference type="Pfam" id="PF04909"/>
    </source>
</evidence>
<dbReference type="SUPFAM" id="SSF51556">
    <property type="entry name" value="Metallo-dependent hydrolases"/>
    <property type="match status" value="1"/>
</dbReference>
<feature type="transmembrane region" description="Helical" evidence="2">
    <location>
        <begin position="24"/>
        <end position="42"/>
    </location>
</feature>
<dbReference type="EMBL" id="MEYH01000034">
    <property type="protein sequence ID" value="OGD16414.1"/>
    <property type="molecule type" value="Genomic_DNA"/>
</dbReference>
<proteinExistence type="predicted"/>
<dbReference type="GO" id="GO:0019748">
    <property type="term" value="P:secondary metabolic process"/>
    <property type="evidence" value="ECO:0007669"/>
    <property type="project" value="TreeGrafter"/>
</dbReference>
<dbReference type="GO" id="GO:0005737">
    <property type="term" value="C:cytoplasm"/>
    <property type="evidence" value="ECO:0007669"/>
    <property type="project" value="TreeGrafter"/>
</dbReference>
<dbReference type="PANTHER" id="PTHR21240">
    <property type="entry name" value="2-AMINO-3-CARBOXYLMUCONATE-6-SEMIALDEHYDE DECARBOXYLASE"/>
    <property type="match status" value="1"/>
</dbReference>
<dbReference type="GO" id="GO:0016831">
    <property type="term" value="F:carboxy-lyase activity"/>
    <property type="evidence" value="ECO:0007669"/>
    <property type="project" value="InterPro"/>
</dbReference>
<reference evidence="4 5" key="1">
    <citation type="journal article" date="2016" name="Nat. Commun.">
        <title>Thousands of microbial genomes shed light on interconnected biogeochemical processes in an aquifer system.</title>
        <authorList>
            <person name="Anantharaman K."/>
            <person name="Brown C.T."/>
            <person name="Hug L.A."/>
            <person name="Sharon I."/>
            <person name="Castelle C.J."/>
            <person name="Probst A.J."/>
            <person name="Thomas B.C."/>
            <person name="Singh A."/>
            <person name="Wilkins M.J."/>
            <person name="Karaoz U."/>
            <person name="Brodie E.L."/>
            <person name="Williams K.H."/>
            <person name="Hubbard S.S."/>
            <person name="Banfield J.F."/>
        </authorList>
    </citation>
    <scope>NUCLEOTIDE SEQUENCE [LARGE SCALE GENOMIC DNA]</scope>
</reference>
<dbReference type="InterPro" id="IPR006680">
    <property type="entry name" value="Amidohydro-rel"/>
</dbReference>
<name>A0A1F5AEP7_9BACT</name>
<accession>A0A1F5AEP7</accession>
<gene>
    <name evidence="4" type="ORF">A2V47_03870</name>
</gene>
<evidence type="ECO:0000256" key="1">
    <source>
        <dbReference type="ARBA" id="ARBA00023239"/>
    </source>
</evidence>
<dbReference type="InterPro" id="IPR032466">
    <property type="entry name" value="Metal_Hydrolase"/>
</dbReference>
<feature type="domain" description="Amidohydrolase-related" evidence="3">
    <location>
        <begin position="127"/>
        <end position="376"/>
    </location>
</feature>
<protein>
    <recommendedName>
        <fullName evidence="3">Amidohydrolase-related domain-containing protein</fullName>
    </recommendedName>
</protein>
<evidence type="ECO:0000313" key="4">
    <source>
        <dbReference type="EMBL" id="OGD16414.1"/>
    </source>
</evidence>
<dbReference type="Proteomes" id="UP000177701">
    <property type="component" value="Unassembled WGS sequence"/>
</dbReference>
<dbReference type="InterPro" id="IPR032465">
    <property type="entry name" value="ACMSD"/>
</dbReference>
<keyword evidence="2" id="KW-0812">Transmembrane</keyword>
<keyword evidence="2" id="KW-0472">Membrane</keyword>
<comment type="caution">
    <text evidence="4">The sequence shown here is derived from an EMBL/GenBank/DDBJ whole genome shotgun (WGS) entry which is preliminary data.</text>
</comment>
<dbReference type="AlphaFoldDB" id="A0A1F5AEP7"/>
<keyword evidence="1" id="KW-0456">Lyase</keyword>
<sequence>MAQEQVNIKTKTAARVKKIKKSDLWFYIIIIILLVTMFLWYIRQLGYLPLWIDKQASTLITEIDPATRERRAAFKIINAHEHVQSISNIPLLLKVMEDCQMEKMILLGTSKYTFYLNPKYGFSEYDKNNEEIINISKKYPDKFIALCTIDPRDEDKLEKLKKFIAEGAKGLKLYNGHGYFYDNFFHLPLDDPGMMEVYQYCEEQGVPILYHINSGRFLNQMERILQAFPDLVVIAPHFILTSSNLTLLSRLLDTYPNLYTDISFGHPDFQVAGFKRISYNAVAFREFMQKYRNRINFGTDIVITYYRAKSSSYIGDITLSYFNMLEKEEFTLPDSIYKMMGKKAREQTDPNTVYRGLNLDDETLRMIYHDNAERIFEK</sequence>
<dbReference type="Gene3D" id="3.20.20.140">
    <property type="entry name" value="Metal-dependent hydrolases"/>
    <property type="match status" value="1"/>
</dbReference>
<keyword evidence="2" id="KW-1133">Transmembrane helix</keyword>
<evidence type="ECO:0000313" key="5">
    <source>
        <dbReference type="Proteomes" id="UP000177701"/>
    </source>
</evidence>
<dbReference type="STRING" id="1797291.A2V47_03870"/>
<organism evidence="4 5">
    <name type="scientific">Candidatus Sediminicultor quintus</name>
    <dbReference type="NCBI Taxonomy" id="1797291"/>
    <lineage>
        <taxon>Bacteria</taxon>
        <taxon>Pseudomonadati</taxon>
        <taxon>Atribacterota</taxon>
        <taxon>Candidatus Phoenicimicrobiia</taxon>
        <taxon>Candidatus Pheonicimicrobiales</taxon>
        <taxon>Candidatus Phoenicimicrobiaceae</taxon>
        <taxon>Candidatus Sediminicultor</taxon>
    </lineage>
</organism>
<dbReference type="PANTHER" id="PTHR21240:SF28">
    <property type="entry name" value="ISO-OROTATE DECARBOXYLASE (EUROFUNG)"/>
    <property type="match status" value="1"/>
</dbReference>
<evidence type="ECO:0000256" key="2">
    <source>
        <dbReference type="SAM" id="Phobius"/>
    </source>
</evidence>
<dbReference type="GO" id="GO:0016787">
    <property type="term" value="F:hydrolase activity"/>
    <property type="evidence" value="ECO:0007669"/>
    <property type="project" value="InterPro"/>
</dbReference>